<evidence type="ECO:0008006" key="4">
    <source>
        <dbReference type="Google" id="ProtNLM"/>
    </source>
</evidence>
<organism evidence="2 3">
    <name type="scientific">Mariniflexile litorale</name>
    <dbReference type="NCBI Taxonomy" id="3045158"/>
    <lineage>
        <taxon>Bacteria</taxon>
        <taxon>Pseudomonadati</taxon>
        <taxon>Bacteroidota</taxon>
        <taxon>Flavobacteriia</taxon>
        <taxon>Flavobacteriales</taxon>
        <taxon>Flavobacteriaceae</taxon>
        <taxon>Mariniflexile</taxon>
    </lineage>
</organism>
<gene>
    <name evidence="2" type="ORF">QLS71_015160</name>
</gene>
<evidence type="ECO:0000313" key="3">
    <source>
        <dbReference type="Proteomes" id="UP001224325"/>
    </source>
</evidence>
<feature type="transmembrane region" description="Helical" evidence="1">
    <location>
        <begin position="126"/>
        <end position="145"/>
    </location>
</feature>
<dbReference type="KEGG" id="mlil:QLS71_015160"/>
<evidence type="ECO:0000313" key="2">
    <source>
        <dbReference type="EMBL" id="XBL13651.1"/>
    </source>
</evidence>
<reference evidence="2" key="1">
    <citation type="submission" date="2024-04" db="EMBL/GenBank/DDBJ databases">
        <title>Mariniflexile litorale, isolated from the shallow sediments of the Sea of Japan.</title>
        <authorList>
            <person name="Romanenko L."/>
            <person name="Isaeva M."/>
        </authorList>
    </citation>
    <scope>NUCLEOTIDE SEQUENCE [LARGE SCALE GENOMIC DNA]</scope>
    <source>
        <strain evidence="2">KMM 9835</strain>
    </source>
</reference>
<sequence length="150" mass="17332">MKPLIILLLTFIICLFVIKFTRKEYDFALSARVAMSMMLVFTAIGHFVFTKGMSMMIPRFIPFKESFVHLTGIFEILLVIGLLIPKLKVISGWTLIIFLLLMLPANIYASINNVNYQKGTFDGNGLAYLWFRIPLQILFIIWTYISTIRI</sequence>
<keyword evidence="1" id="KW-0472">Membrane</keyword>
<keyword evidence="1" id="KW-0812">Transmembrane</keyword>
<feature type="transmembrane region" description="Helical" evidence="1">
    <location>
        <begin position="61"/>
        <end position="84"/>
    </location>
</feature>
<evidence type="ECO:0000256" key="1">
    <source>
        <dbReference type="SAM" id="Phobius"/>
    </source>
</evidence>
<protein>
    <recommendedName>
        <fullName evidence="4">DoxX-like protein</fullName>
    </recommendedName>
</protein>
<keyword evidence="3" id="KW-1185">Reference proteome</keyword>
<dbReference type="Proteomes" id="UP001224325">
    <property type="component" value="Chromosome"/>
</dbReference>
<feature type="transmembrane region" description="Helical" evidence="1">
    <location>
        <begin position="90"/>
        <end position="114"/>
    </location>
</feature>
<proteinExistence type="predicted"/>
<feature type="transmembrane region" description="Helical" evidence="1">
    <location>
        <begin position="29"/>
        <end position="49"/>
    </location>
</feature>
<dbReference type="AlphaFoldDB" id="A0AAU7EDJ5"/>
<dbReference type="PANTHER" id="PTHR36974:SF1">
    <property type="entry name" value="DOXX FAMILY MEMBRANE PROTEIN"/>
    <property type="match status" value="1"/>
</dbReference>
<dbReference type="EMBL" id="CP155618">
    <property type="protein sequence ID" value="XBL13651.1"/>
    <property type="molecule type" value="Genomic_DNA"/>
</dbReference>
<dbReference type="PANTHER" id="PTHR36974">
    <property type="entry name" value="MEMBRANE PROTEIN-RELATED"/>
    <property type="match status" value="1"/>
</dbReference>
<dbReference type="RefSeq" id="WP_308993728.1">
    <property type="nucleotide sequence ID" value="NZ_CP155618.1"/>
</dbReference>
<name>A0AAU7EDJ5_9FLAO</name>
<keyword evidence="1" id="KW-1133">Transmembrane helix</keyword>
<accession>A0AAU7EDJ5</accession>